<dbReference type="EMBL" id="REFV01000005">
    <property type="protein sequence ID" value="RMB60504.1"/>
    <property type="molecule type" value="Genomic_DNA"/>
</dbReference>
<comment type="caution">
    <text evidence="2">The sequence shown here is derived from an EMBL/GenBank/DDBJ whole genome shotgun (WGS) entry which is preliminary data.</text>
</comment>
<reference evidence="2 3" key="1">
    <citation type="submission" date="2018-10" db="EMBL/GenBank/DDBJ databases">
        <title>Dokdonia luteus sp. nov., isolated from sea water.</title>
        <authorList>
            <person name="Zhou L.Y."/>
            <person name="Du Z.J."/>
        </authorList>
    </citation>
    <scope>NUCLEOTIDE SEQUENCE [LARGE SCALE GENOMIC DNA]</scope>
    <source>
        <strain evidence="2 3">SH27</strain>
    </source>
</reference>
<evidence type="ECO:0000313" key="2">
    <source>
        <dbReference type="EMBL" id="RMB60504.1"/>
    </source>
</evidence>
<dbReference type="InterPro" id="IPR057695">
    <property type="entry name" value="DUF7935"/>
</dbReference>
<sequence>MEFNVINLFFNLLPALIVALVSVYFFSQYTKNEEGRRRFLLHKDNQKTALPLQLQAYERLTLLLERIAPSNLLLRVKPFSDDKDEYERLLLKTIEQEFEHNLTQQVYVTEECWNVIRTAKSATVSIIRKTSMNEKVTTSDKLRETILRDLMDHQTPSDAGLSYIKKEVAEII</sequence>
<evidence type="ECO:0000313" key="3">
    <source>
        <dbReference type="Proteomes" id="UP000281985"/>
    </source>
</evidence>
<keyword evidence="1" id="KW-0472">Membrane</keyword>
<dbReference type="Proteomes" id="UP000281985">
    <property type="component" value="Unassembled WGS sequence"/>
</dbReference>
<gene>
    <name evidence="2" type="ORF">EAX61_06690</name>
</gene>
<organism evidence="2 3">
    <name type="scientific">Dokdonia sinensis</name>
    <dbReference type="NCBI Taxonomy" id="2479847"/>
    <lineage>
        <taxon>Bacteria</taxon>
        <taxon>Pseudomonadati</taxon>
        <taxon>Bacteroidota</taxon>
        <taxon>Flavobacteriia</taxon>
        <taxon>Flavobacteriales</taxon>
        <taxon>Flavobacteriaceae</taxon>
        <taxon>Dokdonia</taxon>
    </lineage>
</organism>
<feature type="transmembrane region" description="Helical" evidence="1">
    <location>
        <begin position="6"/>
        <end position="27"/>
    </location>
</feature>
<dbReference type="OrthoDB" id="1493032at2"/>
<name>A0A3M0G6J0_9FLAO</name>
<dbReference type="RefSeq" id="WP_121916908.1">
    <property type="nucleotide sequence ID" value="NZ_REFV01000005.1"/>
</dbReference>
<keyword evidence="3" id="KW-1185">Reference proteome</keyword>
<keyword evidence="1" id="KW-0812">Transmembrane</keyword>
<protein>
    <submittedName>
        <fullName evidence="2">Uncharacterized protein</fullName>
    </submittedName>
</protein>
<evidence type="ECO:0000256" key="1">
    <source>
        <dbReference type="SAM" id="Phobius"/>
    </source>
</evidence>
<proteinExistence type="predicted"/>
<dbReference type="AlphaFoldDB" id="A0A3M0G6J0"/>
<accession>A0A3M0G6J0</accession>
<keyword evidence="1" id="KW-1133">Transmembrane helix</keyword>
<dbReference type="Pfam" id="PF25589">
    <property type="entry name" value="DUF7935"/>
    <property type="match status" value="1"/>
</dbReference>